<feature type="region of interest" description="Disordered" evidence="2">
    <location>
        <begin position="186"/>
        <end position="223"/>
    </location>
</feature>
<feature type="compositionally biased region" description="Basic and acidic residues" evidence="2">
    <location>
        <begin position="103"/>
        <end position="114"/>
    </location>
</feature>
<protein>
    <submittedName>
        <fullName evidence="3">Uncharacterized protein</fullName>
    </submittedName>
</protein>
<feature type="compositionally biased region" description="Low complexity" evidence="2">
    <location>
        <begin position="257"/>
        <end position="266"/>
    </location>
</feature>
<feature type="compositionally biased region" description="Basic and acidic residues" evidence="2">
    <location>
        <begin position="1"/>
        <end position="41"/>
    </location>
</feature>
<accession>A0A8T1RJU6</accession>
<dbReference type="InterPro" id="IPR018930">
    <property type="entry name" value="LEA-18"/>
</dbReference>
<dbReference type="Proteomes" id="UP000811609">
    <property type="component" value="Chromosome 1"/>
</dbReference>
<evidence type="ECO:0000256" key="1">
    <source>
        <dbReference type="SAM" id="Coils"/>
    </source>
</evidence>
<name>A0A8T1RJU6_CARIL</name>
<feature type="compositionally biased region" description="Low complexity" evidence="2">
    <location>
        <begin position="196"/>
        <end position="217"/>
    </location>
</feature>
<reference evidence="3" key="1">
    <citation type="submission" date="2020-12" db="EMBL/GenBank/DDBJ databases">
        <title>WGS assembly of Carya illinoinensis cv. Pawnee.</title>
        <authorList>
            <person name="Platts A."/>
            <person name="Shu S."/>
            <person name="Wright S."/>
            <person name="Barry K."/>
            <person name="Edger P."/>
            <person name="Pires J.C."/>
            <person name="Schmutz J."/>
        </authorList>
    </citation>
    <scope>NUCLEOTIDE SEQUENCE</scope>
    <source>
        <tissue evidence="3">Leaf</tissue>
    </source>
</reference>
<evidence type="ECO:0000313" key="3">
    <source>
        <dbReference type="EMBL" id="KAG6666111.1"/>
    </source>
</evidence>
<feature type="region of interest" description="Disordered" evidence="2">
    <location>
        <begin position="103"/>
        <end position="124"/>
    </location>
</feature>
<gene>
    <name evidence="3" type="ORF">CIPAW_01G007800</name>
</gene>
<sequence length="408" mass="45346">MEKQQEKRERKPENEEKGKLEGLPREESPYVKYNDLEDYKRQGYGTEGHLQPKPGRGAGPLEMEINCGRQTWPEHSDSEQDQLAEEDEDLSFCDLPVISYFTKEDDGQSRKEDASAAETQELEFDFGAKGGSTLKESEMCAADEVFFQGRILPLRVSVSSDTGLTLFRHASNQKISTQCISRSESLDHGSIGTGSGSNSNNSSRSSSTRSSHNSLGSCTTGSTYTIERTSKQTRLQNHLLSCPSPKPQVRLSNTRQGSLGSRSRNSSSWDYLRLGLVPTPEIEMLDPKVRRSSSVNKSASGSRNIRVTSDKSCYDSNMVEQRRPAGFLEKRMGRLLSGCKCTEAVSSNVVIIKSNANVATQTKKENLVGLKLRRKQLQEQKQQGKQAMSSHRTLEWIKELSHAGLLAP</sequence>
<feature type="region of interest" description="Disordered" evidence="2">
    <location>
        <begin position="1"/>
        <end position="86"/>
    </location>
</feature>
<comment type="caution">
    <text evidence="3">The sequence shown here is derived from an EMBL/GenBank/DDBJ whole genome shotgun (WGS) entry which is preliminary data.</text>
</comment>
<dbReference type="AlphaFoldDB" id="A0A8T1RJU6"/>
<feature type="region of interest" description="Disordered" evidence="2">
    <location>
        <begin position="239"/>
        <end position="266"/>
    </location>
</feature>
<dbReference type="PANTHER" id="PTHR33922:SF2">
    <property type="entry name" value="OS07G0589600 PROTEIN"/>
    <property type="match status" value="1"/>
</dbReference>
<evidence type="ECO:0000256" key="2">
    <source>
        <dbReference type="SAM" id="MobiDB-lite"/>
    </source>
</evidence>
<dbReference type="EMBL" id="CM031809">
    <property type="protein sequence ID" value="KAG6666111.1"/>
    <property type="molecule type" value="Genomic_DNA"/>
</dbReference>
<organism evidence="3 4">
    <name type="scientific">Carya illinoinensis</name>
    <name type="common">Pecan</name>
    <dbReference type="NCBI Taxonomy" id="32201"/>
    <lineage>
        <taxon>Eukaryota</taxon>
        <taxon>Viridiplantae</taxon>
        <taxon>Streptophyta</taxon>
        <taxon>Embryophyta</taxon>
        <taxon>Tracheophyta</taxon>
        <taxon>Spermatophyta</taxon>
        <taxon>Magnoliopsida</taxon>
        <taxon>eudicotyledons</taxon>
        <taxon>Gunneridae</taxon>
        <taxon>Pentapetalae</taxon>
        <taxon>rosids</taxon>
        <taxon>fabids</taxon>
        <taxon>Fagales</taxon>
        <taxon>Juglandaceae</taxon>
        <taxon>Carya</taxon>
    </lineage>
</organism>
<feature type="coiled-coil region" evidence="1">
    <location>
        <begin position="360"/>
        <end position="387"/>
    </location>
</feature>
<evidence type="ECO:0000313" key="4">
    <source>
        <dbReference type="Proteomes" id="UP000811609"/>
    </source>
</evidence>
<dbReference type="PANTHER" id="PTHR33922">
    <property type="entry name" value="OS01G0888066 PROTEIN-RELATED"/>
    <property type="match status" value="1"/>
</dbReference>
<dbReference type="Pfam" id="PF10714">
    <property type="entry name" value="LEA_6"/>
    <property type="match status" value="1"/>
</dbReference>
<keyword evidence="1" id="KW-0175">Coiled coil</keyword>
<proteinExistence type="predicted"/>
<keyword evidence="4" id="KW-1185">Reference proteome</keyword>